<dbReference type="InterPro" id="IPR018958">
    <property type="entry name" value="Knr4/Smi1-like_dom"/>
</dbReference>
<reference evidence="2" key="1">
    <citation type="book" date="2014" name="THE 24TH EUROPEAN CONGRESS OF CLINICAL MICROBIOLOGY AND INFECTIOUS DISEASES" publisher="ECCMID 2014" city="Barcelona, Spain">
        <title>Identification of resistance genes in three multidrug-resistant Bacteroides fragilis isolates by whole genome sequencing.</title>
        <editorList>
            <person name="Unknown"/>
            <person name="A."/>
        </editorList>
        <authorList>
            <person name="Sydenham T.V."/>
            <person name="Hasman H."/>
            <person name="Wang M."/>
            <person name="Soki J."/>
            <person name="Nagy E."/>
            <person name="Justesen U.S."/>
        </authorList>
    </citation>
    <scope>NUCLEOTIDE SEQUENCE</scope>
    <source>
        <strain evidence="2">DCMOUH0018B</strain>
    </source>
</reference>
<proteinExistence type="predicted"/>
<dbReference type="PATRIC" id="fig|817.53.peg.2523"/>
<evidence type="ECO:0000313" key="3">
    <source>
        <dbReference type="EMBL" id="MCZ2653320.1"/>
    </source>
</evidence>
<dbReference type="Gene3D" id="3.40.1580.10">
    <property type="entry name" value="SMI1/KNR4-like"/>
    <property type="match status" value="1"/>
</dbReference>
<dbReference type="RefSeq" id="WP_044300587.1">
    <property type="nucleotide sequence ID" value="NZ_CP036542.1"/>
</dbReference>
<dbReference type="EMBL" id="JMZZ02000147">
    <property type="protein sequence ID" value="KFX74484.1"/>
    <property type="molecule type" value="Genomic_DNA"/>
</dbReference>
<name>A0A0I9UQC7_BACFG</name>
<dbReference type="Pfam" id="PF09346">
    <property type="entry name" value="SMI1_KNR4"/>
    <property type="match status" value="1"/>
</dbReference>
<dbReference type="AlphaFoldDB" id="A0A0I9UQC7"/>
<dbReference type="SUPFAM" id="SSF160631">
    <property type="entry name" value="SMI1/KNR4-like"/>
    <property type="match status" value="1"/>
</dbReference>
<dbReference type="EMBL" id="JAPUAC010000002">
    <property type="protein sequence ID" value="MCZ2653320.1"/>
    <property type="molecule type" value="Genomic_DNA"/>
</dbReference>
<gene>
    <name evidence="2" type="ORF">EE52_0212225</name>
    <name evidence="3" type="ORF">O1422_03980</name>
</gene>
<dbReference type="Proteomes" id="UP001075704">
    <property type="component" value="Unassembled WGS sequence"/>
</dbReference>
<feature type="domain" description="Knr4/Smi1-like" evidence="1">
    <location>
        <begin position="81"/>
        <end position="199"/>
    </location>
</feature>
<evidence type="ECO:0000313" key="2">
    <source>
        <dbReference type="EMBL" id="KFX74484.1"/>
    </source>
</evidence>
<organism evidence="2">
    <name type="scientific">Bacteroides fragilis</name>
    <dbReference type="NCBI Taxonomy" id="817"/>
    <lineage>
        <taxon>Bacteria</taxon>
        <taxon>Pseudomonadati</taxon>
        <taxon>Bacteroidota</taxon>
        <taxon>Bacteroidia</taxon>
        <taxon>Bacteroidales</taxon>
        <taxon>Bacteroidaceae</taxon>
        <taxon>Bacteroides</taxon>
    </lineage>
</organism>
<comment type="caution">
    <text evidence="2">The sequence shown here is derived from an EMBL/GenBank/DDBJ whole genome shotgun (WGS) entry which is preliminary data.</text>
</comment>
<evidence type="ECO:0000259" key="1">
    <source>
        <dbReference type="SMART" id="SM00860"/>
    </source>
</evidence>
<protein>
    <submittedName>
        <fullName evidence="2">Cell wall assembly protein</fullName>
    </submittedName>
    <submittedName>
        <fullName evidence="3">SMI1/KNR4 family protein</fullName>
    </submittedName>
</protein>
<dbReference type="SMART" id="SM00860">
    <property type="entry name" value="SMI1_KNR4"/>
    <property type="match status" value="1"/>
</dbReference>
<accession>A0A0I9UQC7</accession>
<reference evidence="3" key="3">
    <citation type="submission" date="2022-12" db="EMBL/GenBank/DDBJ databases">
        <title>Development of a Multilocus Sequence Typing Scheme for Bacteroides fragilis Based on Whole Genome Sequencing Data and Clinical Application.</title>
        <authorList>
            <person name="Nielsen F.D."/>
            <person name="Justesen U.S."/>
        </authorList>
    </citation>
    <scope>NUCLEOTIDE SEQUENCE</scope>
    <source>
        <strain evidence="3">BF_BC_ODE_DK_2015_2</strain>
    </source>
</reference>
<reference evidence="2" key="2">
    <citation type="submission" date="2014-07" db="EMBL/GenBank/DDBJ databases">
        <title>Genetics and epidemiology of antimicrobial resistance in B. fragilis group.</title>
        <authorList>
            <person name="Sydenham T.V."/>
            <person name="Hasman H."/>
            <person name="Kemp M."/>
            <person name="Justesen U.S."/>
        </authorList>
    </citation>
    <scope>NUCLEOTIDE SEQUENCE [LARGE SCALE GENOMIC DNA]</scope>
    <source>
        <strain evidence="2">DCMOUH0018B</strain>
    </source>
</reference>
<sequence>MEEVVKKYVDECLGFVKEHREYLMYVPFYEKPIEPEMQASLDNSILQGKSVKIYVTQPEHTNYMVNIITDKDHVWKVIDNQISDEDISKLESKLNVILPLSYKTYLKYKHFYEMFWDLDVRLYPKPIHSWNKILIENNKELQEEILDKGYFAIGQYSDYGVIALKLTDNENKEGEIVLFDYETPATEVLAPNFIEFLNQILQNPKPVLQELKGWEKKMYKME</sequence>
<dbReference type="InterPro" id="IPR037883">
    <property type="entry name" value="Knr4/Smi1-like_sf"/>
</dbReference>